<dbReference type="EMBL" id="PIPK01000001">
    <property type="protein sequence ID" value="RUO28667.1"/>
    <property type="molecule type" value="Genomic_DNA"/>
</dbReference>
<protein>
    <submittedName>
        <fullName evidence="2">Uncharacterized protein</fullName>
    </submittedName>
</protein>
<keyword evidence="1" id="KW-0732">Signal</keyword>
<reference evidence="3 5" key="1">
    <citation type="journal article" date="2018" name="Front. Microbiol.">
        <title>Genome-Based Analysis Reveals the Taxonomy and Diversity of the Family Idiomarinaceae.</title>
        <authorList>
            <person name="Liu Y."/>
            <person name="Lai Q."/>
            <person name="Shao Z."/>
        </authorList>
    </citation>
    <scope>NUCLEOTIDE SEQUENCE [LARGE SCALE GENOMIC DNA]</scope>
    <source>
        <strain evidence="3 5">CF12-14</strain>
    </source>
</reference>
<feature type="signal peptide" evidence="1">
    <location>
        <begin position="1"/>
        <end position="23"/>
    </location>
</feature>
<comment type="caution">
    <text evidence="2">The sequence shown here is derived from an EMBL/GenBank/DDBJ whole genome shotgun (WGS) entry which is preliminary data.</text>
</comment>
<organism evidence="2 4">
    <name type="scientific">Aliidiomarina maris</name>
    <dbReference type="NCBI Taxonomy" id="531312"/>
    <lineage>
        <taxon>Bacteria</taxon>
        <taxon>Pseudomonadati</taxon>
        <taxon>Pseudomonadota</taxon>
        <taxon>Gammaproteobacteria</taxon>
        <taxon>Alteromonadales</taxon>
        <taxon>Idiomarinaceae</taxon>
        <taxon>Aliidiomarina</taxon>
    </lineage>
</organism>
<dbReference type="EMBL" id="QLMD01000001">
    <property type="protein sequence ID" value="RAK01858.1"/>
    <property type="molecule type" value="Genomic_DNA"/>
</dbReference>
<evidence type="ECO:0000313" key="3">
    <source>
        <dbReference type="EMBL" id="RUO28667.1"/>
    </source>
</evidence>
<reference evidence="2 4" key="2">
    <citation type="submission" date="2018-06" db="EMBL/GenBank/DDBJ databases">
        <title>Genomic Encyclopedia of Type Strains, Phase III (KMG-III): the genomes of soil and plant-associated and newly described type strains.</title>
        <authorList>
            <person name="Whitman W."/>
        </authorList>
    </citation>
    <scope>NUCLEOTIDE SEQUENCE [LARGE SCALE GENOMIC DNA]</scope>
    <source>
        <strain evidence="2 4">CGMCC 1.15366</strain>
    </source>
</reference>
<keyword evidence="5" id="KW-1185">Reference proteome</keyword>
<feature type="chain" id="PRO_5016420525" evidence="1">
    <location>
        <begin position="24"/>
        <end position="305"/>
    </location>
</feature>
<gene>
    <name evidence="2" type="ORF">B0I24_101497</name>
    <name evidence="3" type="ORF">CWE07_02415</name>
</gene>
<evidence type="ECO:0000313" key="5">
    <source>
        <dbReference type="Proteomes" id="UP000287865"/>
    </source>
</evidence>
<evidence type="ECO:0000313" key="4">
    <source>
        <dbReference type="Proteomes" id="UP000249203"/>
    </source>
</evidence>
<dbReference type="Proteomes" id="UP000249203">
    <property type="component" value="Unassembled WGS sequence"/>
</dbReference>
<name>A0A327X6P4_9GAMM</name>
<evidence type="ECO:0000313" key="2">
    <source>
        <dbReference type="EMBL" id="RAK01858.1"/>
    </source>
</evidence>
<proteinExistence type="predicted"/>
<dbReference type="Proteomes" id="UP000287865">
    <property type="component" value="Unassembled WGS sequence"/>
</dbReference>
<evidence type="ECO:0000256" key="1">
    <source>
        <dbReference type="SAM" id="SignalP"/>
    </source>
</evidence>
<accession>A0A327X6P4</accession>
<dbReference type="AlphaFoldDB" id="A0A327X6P4"/>
<sequence>MNNFGKKLLVLALPAFVCSQAYATDIEADVEVQAVPPQVVTFIAAQAKSFLISQASSFLREQIFGGSNGPQVALLHQDSLDEIRAIVNSGFEQHRLITMQAEFNAYSDMVHVAHQIAANDDYDAGYISNLITHGFSLVNNSTYSAQGYDYYFTLTGSRAMAYSLMLSVMTERALKQSGYTRANVAQFANEWASNLTTMGAAADSYVMQNVTIQYMSPSCSGTIIHSEPPSHEPEFSTTNLNGRCENIVTDSIGNRQERIMANLWGYEGAHSRASEIVNQWRSEYRVKFKGAEFNQFVAELENFGN</sequence>
<dbReference type="RefSeq" id="WP_111568322.1">
    <property type="nucleotide sequence ID" value="NZ_PIPK01000001.1"/>
</dbReference>